<dbReference type="AlphaFoldDB" id="A0A8J2RYD3"/>
<feature type="signal peptide" evidence="1">
    <location>
        <begin position="1"/>
        <end position="26"/>
    </location>
</feature>
<evidence type="ECO:0000313" key="2">
    <source>
        <dbReference type="EMBL" id="CAH0105611.1"/>
    </source>
</evidence>
<keyword evidence="3" id="KW-1185">Reference proteome</keyword>
<dbReference type="Proteomes" id="UP000789390">
    <property type="component" value="Unassembled WGS sequence"/>
</dbReference>
<evidence type="ECO:0008006" key="4">
    <source>
        <dbReference type="Google" id="ProtNLM"/>
    </source>
</evidence>
<dbReference type="OrthoDB" id="8190180at2759"/>
<evidence type="ECO:0000313" key="3">
    <source>
        <dbReference type="Proteomes" id="UP000789390"/>
    </source>
</evidence>
<comment type="caution">
    <text evidence="2">The sequence shown here is derived from an EMBL/GenBank/DDBJ whole genome shotgun (WGS) entry which is preliminary data.</text>
</comment>
<name>A0A8J2RYD3_9CRUS</name>
<protein>
    <recommendedName>
        <fullName evidence="4">SIFamide preprohormone</fullName>
    </recommendedName>
</protein>
<reference evidence="2" key="1">
    <citation type="submission" date="2021-11" db="EMBL/GenBank/DDBJ databases">
        <authorList>
            <person name="Schell T."/>
        </authorList>
    </citation>
    <scope>NUCLEOTIDE SEQUENCE</scope>
    <source>
        <strain evidence="2">M5</strain>
    </source>
</reference>
<sequence length="75" mass="8557">MMRPNFMFAMVCIVFVFTFWGQVAEATRKLPFNGSIFGKRSNQGTDKHPVSSTNFQLLCDAAMNVCSDWFPIGWK</sequence>
<evidence type="ECO:0000256" key="1">
    <source>
        <dbReference type="SAM" id="SignalP"/>
    </source>
</evidence>
<dbReference type="EMBL" id="CAKKLH010000190">
    <property type="protein sequence ID" value="CAH0105611.1"/>
    <property type="molecule type" value="Genomic_DNA"/>
</dbReference>
<organism evidence="2 3">
    <name type="scientific">Daphnia galeata</name>
    <dbReference type="NCBI Taxonomy" id="27404"/>
    <lineage>
        <taxon>Eukaryota</taxon>
        <taxon>Metazoa</taxon>
        <taxon>Ecdysozoa</taxon>
        <taxon>Arthropoda</taxon>
        <taxon>Crustacea</taxon>
        <taxon>Branchiopoda</taxon>
        <taxon>Diplostraca</taxon>
        <taxon>Cladocera</taxon>
        <taxon>Anomopoda</taxon>
        <taxon>Daphniidae</taxon>
        <taxon>Daphnia</taxon>
    </lineage>
</organism>
<keyword evidence="1" id="KW-0732">Signal</keyword>
<proteinExistence type="predicted"/>
<gene>
    <name evidence="2" type="ORF">DGAL_LOCUS8668</name>
</gene>
<feature type="chain" id="PRO_5035311710" description="SIFamide preprohormone" evidence="1">
    <location>
        <begin position="27"/>
        <end position="75"/>
    </location>
</feature>
<accession>A0A8J2RYD3</accession>